<organism evidence="1">
    <name type="scientific">Desulfovibrio desulfuricans (strain ATCC 27774 / DSM 6949 / MB)</name>
    <dbReference type="NCBI Taxonomy" id="525146"/>
    <lineage>
        <taxon>Bacteria</taxon>
        <taxon>Pseudomonadati</taxon>
        <taxon>Thermodesulfobacteriota</taxon>
        <taxon>Desulfovibrionia</taxon>
        <taxon>Desulfovibrionales</taxon>
        <taxon>Desulfovibrionaceae</taxon>
        <taxon>Desulfovibrio</taxon>
    </lineage>
</organism>
<dbReference type="AlphaFoldDB" id="B8J338"/>
<dbReference type="KEGG" id="dds:Ddes_0260"/>
<sequence>MSFQPVSFSPSGSVADLSAGLGPALAGLQNGLAQGASSLQGLDLPPSGSGDLEAQMKQAREQASTALAEPAAFMAITPFQHGIGTRKGEYAYLTPAQALATLASRFEDAQVTSDGDNTELALVVMLVATVSHAAMAQALEGFNKVYPIPQLEQVCRRAKALSTLETDKFTIPKGPGFPAWGQMAPQKNATGQAVAKALGGMLAAGEGAGMGATSPGDMLAAFAQKQTQKLQEKAADLQALADSMTGGNDAWVGFSIHAPGPYLFRYLGKLPIPFDEASKCTSLLCWFGKPDQVAFYRESFGLCRRTLTNAVCLTCPGENAACPF</sequence>
<dbReference type="STRING" id="525146.Ddes_0260"/>
<accession>B8J338</accession>
<gene>
    <name evidence="1" type="ordered locus">Ddes_0260</name>
</gene>
<proteinExistence type="predicted"/>
<dbReference type="eggNOG" id="ENOG50334P6">
    <property type="taxonomic scope" value="Bacteria"/>
</dbReference>
<protein>
    <submittedName>
        <fullName evidence="1">Uncharacterized protein</fullName>
    </submittedName>
</protein>
<dbReference type="HOGENOM" id="CLU_078777_0_0_7"/>
<reference evidence="1" key="1">
    <citation type="submission" date="2009-01" db="EMBL/GenBank/DDBJ databases">
        <title>Complete sequence of Desulfovibrio desulfuricans subsp. desulfuricans str. ATCC 27774.</title>
        <authorList>
            <consortium name="US DOE Joint Genome Institute"/>
            <person name="Lucas S."/>
            <person name="Copeland A."/>
            <person name="Lapidus A."/>
            <person name="Glavina del Rio T."/>
            <person name="Tice H."/>
            <person name="Bruce D."/>
            <person name="Goodwin L."/>
            <person name="Pitluck S."/>
            <person name="Sims D."/>
            <person name="Lu M."/>
            <person name="Kiss H."/>
            <person name="Meineke L."/>
            <person name="Brettin T."/>
            <person name="Detter J.C."/>
            <person name="Han C."/>
            <person name="Larimer F."/>
            <person name="Land M."/>
            <person name="Hauser L."/>
            <person name="Kyrpides N."/>
            <person name="Ovchinnikova G."/>
            <person name="Hazen T.C."/>
        </authorList>
    </citation>
    <scope>NUCLEOTIDE SEQUENCE [LARGE SCALE GENOMIC DNA]</scope>
    <source>
        <strain evidence="1">ATCC 27774</strain>
    </source>
</reference>
<evidence type="ECO:0000313" key="1">
    <source>
        <dbReference type="EMBL" id="ACL48175.1"/>
    </source>
</evidence>
<name>B8J338_DESDA</name>
<dbReference type="EMBL" id="CP001358">
    <property type="protein sequence ID" value="ACL48175.1"/>
    <property type="molecule type" value="Genomic_DNA"/>
</dbReference>